<evidence type="ECO:0000256" key="7">
    <source>
        <dbReference type="ARBA" id="ARBA00048539"/>
    </source>
</evidence>
<dbReference type="InterPro" id="IPR014729">
    <property type="entry name" value="Rossmann-like_a/b/a_fold"/>
</dbReference>
<evidence type="ECO:0000256" key="6">
    <source>
        <dbReference type="ARBA" id="ARBA00022840"/>
    </source>
</evidence>
<evidence type="ECO:0000256" key="3">
    <source>
        <dbReference type="ARBA" id="ARBA00022598"/>
    </source>
</evidence>
<dbReference type="Gene3D" id="3.40.50.620">
    <property type="entry name" value="HUPs"/>
    <property type="match status" value="1"/>
</dbReference>
<evidence type="ECO:0000313" key="10">
    <source>
        <dbReference type="EMBL" id="RSK87036.1"/>
    </source>
</evidence>
<evidence type="ECO:0000256" key="1">
    <source>
        <dbReference type="ARBA" id="ARBA00004496"/>
    </source>
</evidence>
<reference evidence="10 11" key="1">
    <citation type="submission" date="2018-12" db="EMBL/GenBank/DDBJ databases">
        <title>Whole genome sequence of a Pandoraea apista isolate from a patient with cystic fibrosis.</title>
        <authorList>
            <person name="Kenna D.T."/>
            <person name="Turton J.F."/>
        </authorList>
    </citation>
    <scope>NUCLEOTIDE SEQUENCE [LARGE SCALE GENOMIC DNA]</scope>
    <source>
        <strain evidence="10 11">Pa13324</strain>
    </source>
</reference>
<organism evidence="10 11">
    <name type="scientific">Pandoraea apista</name>
    <dbReference type="NCBI Taxonomy" id="93218"/>
    <lineage>
        <taxon>Bacteria</taxon>
        <taxon>Pseudomonadati</taxon>
        <taxon>Pseudomonadota</taxon>
        <taxon>Betaproteobacteria</taxon>
        <taxon>Burkholderiales</taxon>
        <taxon>Burkholderiaceae</taxon>
        <taxon>Pandoraea</taxon>
    </lineage>
</organism>
<evidence type="ECO:0000256" key="2">
    <source>
        <dbReference type="ARBA" id="ARBA00022490"/>
    </source>
</evidence>
<evidence type="ECO:0000259" key="9">
    <source>
        <dbReference type="SMART" id="SM00977"/>
    </source>
</evidence>
<dbReference type="PANTHER" id="PTHR43033">
    <property type="entry name" value="TRNA(ILE)-LYSIDINE SYNTHASE-RELATED"/>
    <property type="match status" value="1"/>
</dbReference>
<comment type="function">
    <text evidence="8">Ligates lysine onto the cytidine present at position 34 of the AUA codon-specific tRNA(Ile) that contains the anticodon CAU, in an ATP-dependent manner. Cytidine is converted to lysidine, thus changing the amino acid specificity of the tRNA from methionine to isoleucine.</text>
</comment>
<dbReference type="PANTHER" id="PTHR43033:SF1">
    <property type="entry name" value="TRNA(ILE)-LYSIDINE SYNTHASE-RELATED"/>
    <property type="match status" value="1"/>
</dbReference>
<dbReference type="Pfam" id="PF11734">
    <property type="entry name" value="TilS_C"/>
    <property type="match status" value="1"/>
</dbReference>
<sequence length="538" mass="58817">MANSRKPARSNASVIASSPVVAMTPNPMPHHDSSAAALASARCDAAVAHVDVALRLALAAHVTDVGPGNASAPAPFALALSGGLDSMVLLDALAHWVQTRREAGEPVAQPLAIHIHHGLSEHADEWLVVCEREARLRGFVFEAQRVNVPRDARQGVEGAARAARYEALAATCSAHGVRWLLTAHHANDQAETVLLQMLRGAGLPGVAAMAVEGTLPAVGGNIANVGEPCRPRLLRPLLDITRETMRAYANARSLSWVEDPSNDDRHYLRNALRHDVMPAIAAHVPAYRETLARFARHAAQAQSLLDQLAQSDFEMACSTSAAGDERLQRSRLQALDSSRLANLLRYWTARRGFAMPTEARLDEWVRQIRDAQADASLELPHGDAVLRLYRDELQWTARYGMASADDAGDGDGGASEDVLRWAGHREWPLPQWQGSIVFTPVADGESAEGSIDERVLRARPLVARSRAGGERWREHAAGHSRSLKHWYQSRGVAAWLRHVPIVWQGEEIVFVPRLGIDGAAQSDESTGMRWRMMWRDEA</sequence>
<dbReference type="CDD" id="cd01992">
    <property type="entry name" value="TilS_N"/>
    <property type="match status" value="1"/>
</dbReference>
<comment type="domain">
    <text evidence="8">The N-terminal region contains the highly conserved SGGXDS motif, predicted to be a P-loop motif involved in ATP binding.</text>
</comment>
<proteinExistence type="inferred from homology"/>
<feature type="domain" description="Lysidine-tRNA(Ile) synthetase C-terminal" evidence="9">
    <location>
        <begin position="461"/>
        <end position="534"/>
    </location>
</feature>
<keyword evidence="3 8" id="KW-0436">Ligase</keyword>
<dbReference type="InterPro" id="IPR015262">
    <property type="entry name" value="tRNA_Ile_lys_synt_subst-bd"/>
</dbReference>
<dbReference type="Pfam" id="PF09179">
    <property type="entry name" value="TilS"/>
    <property type="match status" value="1"/>
</dbReference>
<dbReference type="HAMAP" id="MF_01161">
    <property type="entry name" value="tRNA_Ile_lys_synt"/>
    <property type="match status" value="1"/>
</dbReference>
<dbReference type="Gene3D" id="1.20.59.20">
    <property type="match status" value="1"/>
</dbReference>
<gene>
    <name evidence="8 10" type="primary">tilS</name>
    <name evidence="10" type="ORF">EJE83_00665</name>
</gene>
<evidence type="ECO:0000313" key="11">
    <source>
        <dbReference type="Proteomes" id="UP000270216"/>
    </source>
</evidence>
<dbReference type="SUPFAM" id="SSF56037">
    <property type="entry name" value="PheT/TilS domain"/>
    <property type="match status" value="1"/>
</dbReference>
<feature type="binding site" evidence="8">
    <location>
        <begin position="81"/>
        <end position="86"/>
    </location>
    <ligand>
        <name>ATP</name>
        <dbReference type="ChEBI" id="CHEBI:30616"/>
    </ligand>
</feature>
<protein>
    <recommendedName>
        <fullName evidence="8">tRNA(Ile)-lysidine synthase</fullName>
        <ecNumber evidence="8">6.3.4.19</ecNumber>
    </recommendedName>
    <alternativeName>
        <fullName evidence="8">tRNA(Ile)-2-lysyl-cytidine synthase</fullName>
    </alternativeName>
    <alternativeName>
        <fullName evidence="8">tRNA(Ile)-lysidine synthetase</fullName>
    </alternativeName>
</protein>
<comment type="catalytic activity">
    <reaction evidence="7 8">
        <text>cytidine(34) in tRNA(Ile2) + L-lysine + ATP = lysidine(34) in tRNA(Ile2) + AMP + diphosphate + H(+)</text>
        <dbReference type="Rhea" id="RHEA:43744"/>
        <dbReference type="Rhea" id="RHEA-COMP:10625"/>
        <dbReference type="Rhea" id="RHEA-COMP:10670"/>
        <dbReference type="ChEBI" id="CHEBI:15378"/>
        <dbReference type="ChEBI" id="CHEBI:30616"/>
        <dbReference type="ChEBI" id="CHEBI:32551"/>
        <dbReference type="ChEBI" id="CHEBI:33019"/>
        <dbReference type="ChEBI" id="CHEBI:82748"/>
        <dbReference type="ChEBI" id="CHEBI:83665"/>
        <dbReference type="ChEBI" id="CHEBI:456215"/>
        <dbReference type="EC" id="6.3.4.19"/>
    </reaction>
</comment>
<dbReference type="InterPro" id="IPR012795">
    <property type="entry name" value="tRNA_Ile_lys_synt_N"/>
</dbReference>
<dbReference type="EC" id="6.3.4.19" evidence="8"/>
<keyword evidence="2 8" id="KW-0963">Cytoplasm</keyword>
<comment type="caution">
    <text evidence="10">The sequence shown here is derived from an EMBL/GenBank/DDBJ whole genome shotgun (WGS) entry which is preliminary data.</text>
</comment>
<dbReference type="SUPFAM" id="SSF52402">
    <property type="entry name" value="Adenine nucleotide alpha hydrolases-like"/>
    <property type="match status" value="1"/>
</dbReference>
<name>A0ABX9ZVV7_9BURK</name>
<dbReference type="Proteomes" id="UP000270216">
    <property type="component" value="Unassembled WGS sequence"/>
</dbReference>
<keyword evidence="11" id="KW-1185">Reference proteome</keyword>
<evidence type="ECO:0000256" key="8">
    <source>
        <dbReference type="HAMAP-Rule" id="MF_01161"/>
    </source>
</evidence>
<keyword evidence="4 8" id="KW-0819">tRNA processing</keyword>
<accession>A0ABX9ZVV7</accession>
<dbReference type="NCBIfam" id="TIGR02432">
    <property type="entry name" value="lysidine_TilS_N"/>
    <property type="match status" value="1"/>
</dbReference>
<dbReference type="Pfam" id="PF01171">
    <property type="entry name" value="ATP_bind_3"/>
    <property type="match status" value="1"/>
</dbReference>
<keyword evidence="6 8" id="KW-0067">ATP-binding</keyword>
<comment type="subcellular location">
    <subcellularLocation>
        <location evidence="1 8">Cytoplasm</location>
    </subcellularLocation>
</comment>
<keyword evidence="5 8" id="KW-0547">Nucleotide-binding</keyword>
<comment type="similarity">
    <text evidence="8">Belongs to the tRNA(Ile)-lysidine synthase family.</text>
</comment>
<evidence type="ECO:0000256" key="4">
    <source>
        <dbReference type="ARBA" id="ARBA00022694"/>
    </source>
</evidence>
<dbReference type="EMBL" id="RWHX01000001">
    <property type="protein sequence ID" value="RSK87036.1"/>
    <property type="molecule type" value="Genomic_DNA"/>
</dbReference>
<evidence type="ECO:0000256" key="5">
    <source>
        <dbReference type="ARBA" id="ARBA00022741"/>
    </source>
</evidence>
<dbReference type="InterPro" id="IPR011063">
    <property type="entry name" value="TilS/TtcA_N"/>
</dbReference>
<dbReference type="SUPFAM" id="SSF82829">
    <property type="entry name" value="MesJ substrate recognition domain-like"/>
    <property type="match status" value="1"/>
</dbReference>
<dbReference type="InterPro" id="IPR012796">
    <property type="entry name" value="Lysidine-tRNA-synth_C"/>
</dbReference>
<dbReference type="InterPro" id="IPR012094">
    <property type="entry name" value="tRNA_Ile_lys_synt"/>
</dbReference>
<dbReference type="SMART" id="SM00977">
    <property type="entry name" value="TilS_C"/>
    <property type="match status" value="1"/>
</dbReference>